<dbReference type="InterPro" id="IPR036397">
    <property type="entry name" value="RNaseH_sf"/>
</dbReference>
<organism evidence="4">
    <name type="scientific">Gongylonema pulchrum</name>
    <dbReference type="NCBI Taxonomy" id="637853"/>
    <lineage>
        <taxon>Eukaryota</taxon>
        <taxon>Metazoa</taxon>
        <taxon>Ecdysozoa</taxon>
        <taxon>Nematoda</taxon>
        <taxon>Chromadorea</taxon>
        <taxon>Rhabditida</taxon>
        <taxon>Spirurina</taxon>
        <taxon>Spiruromorpha</taxon>
        <taxon>Spiruroidea</taxon>
        <taxon>Gongylonematidae</taxon>
        <taxon>Gongylonema</taxon>
    </lineage>
</organism>
<dbReference type="InterPro" id="IPR003165">
    <property type="entry name" value="Piwi"/>
</dbReference>
<gene>
    <name evidence="2" type="ORF">GPUH_LOCUS14330</name>
</gene>
<dbReference type="GO" id="GO:0003676">
    <property type="term" value="F:nucleic acid binding"/>
    <property type="evidence" value="ECO:0007669"/>
    <property type="project" value="InterPro"/>
</dbReference>
<dbReference type="Pfam" id="PF02171">
    <property type="entry name" value="Piwi"/>
    <property type="match status" value="1"/>
</dbReference>
<dbReference type="Proteomes" id="UP000271098">
    <property type="component" value="Unassembled WGS sequence"/>
</dbReference>
<name>A0A183E039_9BILA</name>
<dbReference type="SUPFAM" id="SSF53098">
    <property type="entry name" value="Ribonuclease H-like"/>
    <property type="match status" value="1"/>
</dbReference>
<keyword evidence="3" id="KW-1185">Reference proteome</keyword>
<reference evidence="2 3" key="2">
    <citation type="submission" date="2018-11" db="EMBL/GenBank/DDBJ databases">
        <authorList>
            <consortium name="Pathogen Informatics"/>
        </authorList>
    </citation>
    <scope>NUCLEOTIDE SEQUENCE [LARGE SCALE GENOMIC DNA]</scope>
</reference>
<dbReference type="Gene3D" id="3.40.50.2300">
    <property type="match status" value="1"/>
</dbReference>
<protein>
    <submittedName>
        <fullName evidence="4">Piwi domain-containing protein</fullName>
    </submittedName>
</protein>
<evidence type="ECO:0000313" key="4">
    <source>
        <dbReference type="WBParaSite" id="GPUH_0001434901-mRNA-1"/>
    </source>
</evidence>
<evidence type="ECO:0000313" key="3">
    <source>
        <dbReference type="Proteomes" id="UP000271098"/>
    </source>
</evidence>
<accession>A0A183E039</accession>
<dbReference type="InterPro" id="IPR012337">
    <property type="entry name" value="RNaseH-like_sf"/>
</dbReference>
<reference evidence="4" key="1">
    <citation type="submission" date="2016-06" db="UniProtKB">
        <authorList>
            <consortium name="WormBaseParasite"/>
        </authorList>
    </citation>
    <scope>IDENTIFICATION</scope>
</reference>
<dbReference type="AlphaFoldDB" id="A0A183E039"/>
<evidence type="ECO:0000259" key="1">
    <source>
        <dbReference type="PROSITE" id="PS50822"/>
    </source>
</evidence>
<dbReference type="Gene3D" id="3.30.420.10">
    <property type="entry name" value="Ribonuclease H-like superfamily/Ribonuclease H"/>
    <property type="match status" value="1"/>
</dbReference>
<evidence type="ECO:0000313" key="2">
    <source>
        <dbReference type="EMBL" id="VDN23977.1"/>
    </source>
</evidence>
<dbReference type="PROSITE" id="PS50822">
    <property type="entry name" value="PIWI"/>
    <property type="match status" value="1"/>
</dbReference>
<dbReference type="OrthoDB" id="5971213at2759"/>
<feature type="domain" description="Piwi" evidence="1">
    <location>
        <begin position="101"/>
        <end position="432"/>
    </location>
</feature>
<sequence>EALPTLIRTCEYFGFKFADDRHNADSVRTYQWNTRYVELTDHVLDFKKKCANIAAGKRIVVKPILVFIVAQAKDEIYEQKKYYDWEGGVGIFFTDLNTCCFLLTLLGQNIPAVIGMIKTACDQEEGIACQVVRTETFMKMRGGGERNTVARNLCMKINAKLGGINNELAGNRHNWQKFTDERDPTLFIGIDVTHPPSGDTASPSVAAVVGSLNIAATRYAASIKIQHRNKEKVAYVVDAFRARIVDFELQTGRKPQHIVVLRDGVSDTEFLDVMNEELLYLKSAAHQLAHDYKPTVSYAVIQKRHHSRFMSENDRAGRFVSYKAFCRRQVKRFHKDTSNNDKNVPPGTVVDRAVTSCSTFDFYLCSHYGALGTSKPAHYTVLYDSWQLTADEWQQLAYALCHVYVRCNKSVSLPAPVFYAHLACDRAKRILRYRYACFHKI</sequence>
<dbReference type="WBParaSite" id="GPUH_0001434901-mRNA-1">
    <property type="protein sequence ID" value="GPUH_0001434901-mRNA-1"/>
    <property type="gene ID" value="GPUH_0001434901"/>
</dbReference>
<dbReference type="PANTHER" id="PTHR22891">
    <property type="entry name" value="EUKARYOTIC TRANSLATION INITIATION FACTOR 2C"/>
    <property type="match status" value="1"/>
</dbReference>
<dbReference type="SMART" id="SM00950">
    <property type="entry name" value="Piwi"/>
    <property type="match status" value="1"/>
</dbReference>
<dbReference type="EMBL" id="UYRT01081138">
    <property type="protein sequence ID" value="VDN23977.1"/>
    <property type="molecule type" value="Genomic_DNA"/>
</dbReference>
<proteinExistence type="predicted"/>